<keyword evidence="3" id="KW-1185">Reference proteome</keyword>
<evidence type="ECO:0000313" key="3">
    <source>
        <dbReference type="Proteomes" id="UP001593833"/>
    </source>
</evidence>
<dbReference type="SMART" id="SM00028">
    <property type="entry name" value="TPR"/>
    <property type="match status" value="1"/>
</dbReference>
<organism evidence="2 3">
    <name type="scientific">Eiseniibacteriota bacterium</name>
    <dbReference type="NCBI Taxonomy" id="2212470"/>
    <lineage>
        <taxon>Bacteria</taxon>
        <taxon>Candidatus Eiseniibacteriota</taxon>
    </lineage>
</organism>
<dbReference type="InterPro" id="IPR019734">
    <property type="entry name" value="TPR_rpt"/>
</dbReference>
<dbReference type="EMBL" id="JBHPKH010000002">
    <property type="protein sequence ID" value="MFC1572053.1"/>
    <property type="molecule type" value="Genomic_DNA"/>
</dbReference>
<feature type="repeat" description="TPR" evidence="1">
    <location>
        <begin position="481"/>
        <end position="514"/>
    </location>
</feature>
<dbReference type="InterPro" id="IPR029058">
    <property type="entry name" value="AB_hydrolase_fold"/>
</dbReference>
<dbReference type="Proteomes" id="UP001593833">
    <property type="component" value="Unassembled WGS sequence"/>
</dbReference>
<protein>
    <submittedName>
        <fullName evidence="2">Tetratricopeptide repeat protein</fullName>
    </submittedName>
</protein>
<comment type="caution">
    <text evidence="2">The sequence shown here is derived from an EMBL/GenBank/DDBJ whole genome shotgun (WGS) entry which is preliminary data.</text>
</comment>
<sequence length="532" mass="58702">MPARFAHPRTKILLSTLPMLLFLLWPPVQADRPAIWGNLAPGSHPVGFKVFASVDASRTMPLVTGTDGPAEYGPRTVRIYVWYPATAGTGSVLRVGDYAHMAAEDFALISRDAIIEVRGLPLPVPLAKGVEIERQQEILESVGFAMRDAQPDPIRRPLLLVGQGLYYESPLTQFILCEYMASHGYVVATCPLVGTHTRLVNLNVVDLETEVRDLEFILAQARKLEYVDQDELGVIGYDLGGMAGLLLTMRNPDVDAFLSLDAGILSLHFSGLPNNHPSYAADKFRAPWMHMTQARFVPADRTDDASATLFDRKQYADSYLLLFNTISHGSFTSYANFGITAAVPGYWGPISDDGRRISLAIGSYARDFFDAYLKGDRKARDRLSKAPSEFGLDDVITRLERRPTSDTPAPHRDELVQVMIERGMDAAAPVIASARASYPDSLLFDEGVLNWLGYHFLYWWGRKEDAVGVFELNADIHSESGNAYDSLGEAYAALGNHEKALDSYRRSLELNPANANAAQMIERLEASAGPSE</sequence>
<name>A0ABV6YIA2_UNCEI</name>
<evidence type="ECO:0000256" key="1">
    <source>
        <dbReference type="PROSITE-ProRule" id="PRU00339"/>
    </source>
</evidence>
<evidence type="ECO:0000313" key="2">
    <source>
        <dbReference type="EMBL" id="MFC1572053.1"/>
    </source>
</evidence>
<proteinExistence type="predicted"/>
<dbReference type="SUPFAM" id="SSF53474">
    <property type="entry name" value="alpha/beta-Hydrolases"/>
    <property type="match status" value="1"/>
</dbReference>
<gene>
    <name evidence="2" type="ORF">ACFL6M_00480</name>
</gene>
<dbReference type="Gene3D" id="1.25.40.10">
    <property type="entry name" value="Tetratricopeptide repeat domain"/>
    <property type="match status" value="1"/>
</dbReference>
<dbReference type="SUPFAM" id="SSF48452">
    <property type="entry name" value="TPR-like"/>
    <property type="match status" value="1"/>
</dbReference>
<reference evidence="2 3" key="1">
    <citation type="submission" date="2024-09" db="EMBL/GenBank/DDBJ databases">
        <authorList>
            <person name="D'Angelo T."/>
        </authorList>
    </citation>
    <scope>NUCLEOTIDE SEQUENCE [LARGE SCALE GENOMIC DNA]</scope>
    <source>
        <strain evidence="2">SAG AM-320-E07</strain>
    </source>
</reference>
<dbReference type="Pfam" id="PF00515">
    <property type="entry name" value="TPR_1"/>
    <property type="match status" value="1"/>
</dbReference>
<accession>A0ABV6YIA2</accession>
<dbReference type="PROSITE" id="PS50293">
    <property type="entry name" value="TPR_REGION"/>
    <property type="match status" value="1"/>
</dbReference>
<dbReference type="PROSITE" id="PS50005">
    <property type="entry name" value="TPR"/>
    <property type="match status" value="1"/>
</dbReference>
<dbReference type="Gene3D" id="3.40.50.1820">
    <property type="entry name" value="alpha/beta hydrolase"/>
    <property type="match status" value="2"/>
</dbReference>
<keyword evidence="1" id="KW-0802">TPR repeat</keyword>
<dbReference type="InterPro" id="IPR011990">
    <property type="entry name" value="TPR-like_helical_dom_sf"/>
</dbReference>